<reference evidence="2" key="1">
    <citation type="journal article" date="2010" name="Mol. Biosyst.">
        <title>Complete genome sequence and comparative analysis of Shewanella violacea, a psychrophilic and piezophilic bacterium from deep sea floor sediments.</title>
        <authorList>
            <person name="Aono E."/>
            <person name="Baba T."/>
            <person name="Ara T."/>
            <person name="Nishi T."/>
            <person name="Nakamichi T."/>
            <person name="Inamoto E."/>
            <person name="Toyonaga H."/>
            <person name="Hasegawa M."/>
            <person name="Takai Y."/>
            <person name="Okumura Y."/>
            <person name="Baba M."/>
            <person name="Tomita M."/>
            <person name="Kato C."/>
            <person name="Oshima T."/>
            <person name="Nakasone K."/>
            <person name="Mori H."/>
        </authorList>
    </citation>
    <scope>NUCLEOTIDE SEQUENCE [LARGE SCALE GENOMIC DNA]</scope>
    <source>
        <strain evidence="2">JCM 10179 / CIP 106290 / LMG 19151 / DSS12</strain>
    </source>
</reference>
<dbReference type="EMBL" id="AP011177">
    <property type="protein sequence ID" value="BAJ02408.1"/>
    <property type="molecule type" value="Genomic_DNA"/>
</dbReference>
<dbReference type="Proteomes" id="UP000002350">
    <property type="component" value="Chromosome"/>
</dbReference>
<dbReference type="RefSeq" id="WP_013051712.1">
    <property type="nucleotide sequence ID" value="NC_014012.1"/>
</dbReference>
<dbReference type="STRING" id="637905.SVI_2437"/>
<protein>
    <submittedName>
        <fullName evidence="1">Uncharacterized protein</fullName>
    </submittedName>
</protein>
<dbReference type="eggNOG" id="ENOG502ZREC">
    <property type="taxonomic scope" value="Bacteria"/>
</dbReference>
<evidence type="ECO:0000313" key="2">
    <source>
        <dbReference type="Proteomes" id="UP000002350"/>
    </source>
</evidence>
<dbReference type="HOGENOM" id="CLU_113667_0_0_6"/>
<name>D4ZL59_SHEVD</name>
<proteinExistence type="predicted"/>
<dbReference type="OrthoDB" id="952847at2"/>
<sequence>MQTNDKPSSTNHNEIQFSSIPVHSTATLVKACVAASAIAALVLVTAILPAEYNIDPTGIGKALGLTEISQAALSNEVPAVELQAPDNSASSVKSGDSVFVFGQARPVTSKEIANAPSVARIAKSRQTSGVRSDTVKINIPAGKGLEYKLLMDEFVHLEYEWSTGGKALYFDFHGEPKGDTTGYFESFSITTADKMKGSLTTPFAGAHGWYWKNNTDSPIIVTLSTTGDYTIKG</sequence>
<gene>
    <name evidence="1" type="ordered locus">SVI_2437</name>
</gene>
<accession>D4ZL59</accession>
<organism evidence="1 2">
    <name type="scientific">Shewanella violacea (strain JCM 10179 / CIP 106290 / LMG 19151 / DSS12)</name>
    <dbReference type="NCBI Taxonomy" id="637905"/>
    <lineage>
        <taxon>Bacteria</taxon>
        <taxon>Pseudomonadati</taxon>
        <taxon>Pseudomonadota</taxon>
        <taxon>Gammaproteobacteria</taxon>
        <taxon>Alteromonadales</taxon>
        <taxon>Shewanellaceae</taxon>
        <taxon>Shewanella</taxon>
    </lineage>
</organism>
<dbReference type="AlphaFoldDB" id="D4ZL59"/>
<keyword evidence="2" id="KW-1185">Reference proteome</keyword>
<dbReference type="KEGG" id="svo:SVI_2437"/>
<evidence type="ECO:0000313" key="1">
    <source>
        <dbReference type="EMBL" id="BAJ02408.1"/>
    </source>
</evidence>